<dbReference type="OrthoDB" id="419598at2759"/>
<evidence type="ECO:0000313" key="5">
    <source>
        <dbReference type="Proteomes" id="UP000813427"/>
    </source>
</evidence>
<dbReference type="Gene3D" id="3.40.50.720">
    <property type="entry name" value="NAD(P)-binding Rossmann-like Domain"/>
    <property type="match status" value="1"/>
</dbReference>
<dbReference type="GO" id="GO:0016491">
    <property type="term" value="F:oxidoreductase activity"/>
    <property type="evidence" value="ECO:0007669"/>
    <property type="project" value="UniProtKB-KW"/>
</dbReference>
<dbReference type="InterPro" id="IPR036291">
    <property type="entry name" value="NAD(P)-bd_dom_sf"/>
</dbReference>
<proteinExistence type="predicted"/>
<name>A0A8K0SF57_9HYPO</name>
<organism evidence="4 5">
    <name type="scientific">Fusarium tricinctum</name>
    <dbReference type="NCBI Taxonomy" id="61284"/>
    <lineage>
        <taxon>Eukaryota</taxon>
        <taxon>Fungi</taxon>
        <taxon>Dikarya</taxon>
        <taxon>Ascomycota</taxon>
        <taxon>Pezizomycotina</taxon>
        <taxon>Sordariomycetes</taxon>
        <taxon>Hypocreomycetidae</taxon>
        <taxon>Hypocreales</taxon>
        <taxon>Nectriaceae</taxon>
        <taxon>Fusarium</taxon>
        <taxon>Fusarium tricinctum species complex</taxon>
    </lineage>
</organism>
<evidence type="ECO:0000313" key="4">
    <source>
        <dbReference type="EMBL" id="KAH7263468.1"/>
    </source>
</evidence>
<dbReference type="Proteomes" id="UP000813427">
    <property type="component" value="Unassembled WGS sequence"/>
</dbReference>
<gene>
    <name evidence="4" type="ORF">BKA59DRAFT_551607</name>
</gene>
<dbReference type="InterPro" id="IPR008030">
    <property type="entry name" value="NmrA-like"/>
</dbReference>
<keyword evidence="5" id="KW-1185">Reference proteome</keyword>
<comment type="caution">
    <text evidence="4">The sequence shown here is derived from an EMBL/GenBank/DDBJ whole genome shotgun (WGS) entry which is preliminary data.</text>
</comment>
<accession>A0A8K0SF57</accession>
<keyword evidence="2" id="KW-0560">Oxidoreductase</keyword>
<dbReference type="Pfam" id="PF05368">
    <property type="entry name" value="NmrA"/>
    <property type="match status" value="1"/>
</dbReference>
<dbReference type="PANTHER" id="PTHR47706:SF9">
    <property type="entry name" value="NMRA-LIKE DOMAIN-CONTAINING PROTEIN-RELATED"/>
    <property type="match status" value="1"/>
</dbReference>
<reference evidence="4" key="1">
    <citation type="journal article" date="2021" name="Nat. Commun.">
        <title>Genetic determinants of endophytism in the Arabidopsis root mycobiome.</title>
        <authorList>
            <person name="Mesny F."/>
            <person name="Miyauchi S."/>
            <person name="Thiergart T."/>
            <person name="Pickel B."/>
            <person name="Atanasova L."/>
            <person name="Karlsson M."/>
            <person name="Huettel B."/>
            <person name="Barry K.W."/>
            <person name="Haridas S."/>
            <person name="Chen C."/>
            <person name="Bauer D."/>
            <person name="Andreopoulos W."/>
            <person name="Pangilinan J."/>
            <person name="LaButti K."/>
            <person name="Riley R."/>
            <person name="Lipzen A."/>
            <person name="Clum A."/>
            <person name="Drula E."/>
            <person name="Henrissat B."/>
            <person name="Kohler A."/>
            <person name="Grigoriev I.V."/>
            <person name="Martin F.M."/>
            <person name="Hacquard S."/>
        </authorList>
    </citation>
    <scope>NUCLEOTIDE SEQUENCE</scope>
    <source>
        <strain evidence="4">MPI-SDFR-AT-0068</strain>
    </source>
</reference>
<sequence length="321" mass="35386">MNVTIIGATGEVGQSVINALAASPTKFNLTAIVRPSSINKPEVEQSKSKGVSIVSLELEDNHDALVNALTGQDVVVCSLLPFFPGAELALASAAKDAGVKRYIPSAFGPSCPPSGVMLIRETKEIVLNHIKKIYLPYTVIDVGLWYQASLPSLPSGKIDYALKFPATIVAEDGSHATCLTDLRDVGRYVEKVITDDRTLNKYVFAYNEVWTQEQIHSHLEKLSGEKPKRDVVSTKDIEATITGAQAQYDKSDKSLPFIFGLAGPQYLYCEWFREDNLPERAKFLGYLNSKDLYPDFEPIKYVDYVDEVLQGKGKSIYANRG</sequence>
<feature type="domain" description="NmrA-like" evidence="3">
    <location>
        <begin position="3"/>
        <end position="241"/>
    </location>
</feature>
<keyword evidence="1" id="KW-0521">NADP</keyword>
<evidence type="ECO:0000259" key="3">
    <source>
        <dbReference type="Pfam" id="PF05368"/>
    </source>
</evidence>
<protein>
    <recommendedName>
        <fullName evidence="3">NmrA-like domain-containing protein</fullName>
    </recommendedName>
</protein>
<evidence type="ECO:0000256" key="2">
    <source>
        <dbReference type="ARBA" id="ARBA00023002"/>
    </source>
</evidence>
<dbReference type="PANTHER" id="PTHR47706">
    <property type="entry name" value="NMRA-LIKE FAMILY PROTEIN"/>
    <property type="match status" value="1"/>
</dbReference>
<dbReference type="Gene3D" id="3.90.25.10">
    <property type="entry name" value="UDP-galactose 4-epimerase, domain 1"/>
    <property type="match status" value="1"/>
</dbReference>
<evidence type="ECO:0000256" key="1">
    <source>
        <dbReference type="ARBA" id="ARBA00022857"/>
    </source>
</evidence>
<dbReference type="InterPro" id="IPR051609">
    <property type="entry name" value="NmrA/Isoflavone_reductase-like"/>
</dbReference>
<dbReference type="EMBL" id="JAGPXF010000001">
    <property type="protein sequence ID" value="KAH7263468.1"/>
    <property type="molecule type" value="Genomic_DNA"/>
</dbReference>
<dbReference type="AlphaFoldDB" id="A0A8K0SF57"/>
<dbReference type="SUPFAM" id="SSF51735">
    <property type="entry name" value="NAD(P)-binding Rossmann-fold domains"/>
    <property type="match status" value="1"/>
</dbReference>